<dbReference type="Pfam" id="PF19450">
    <property type="entry name" value="DUF5988"/>
    <property type="match status" value="1"/>
</dbReference>
<accession>A0A1H0L037</accession>
<evidence type="ECO:0000313" key="1">
    <source>
        <dbReference type="EMBL" id="SDO61403.1"/>
    </source>
</evidence>
<dbReference type="RefSeq" id="WP_245733357.1">
    <property type="nucleotide sequence ID" value="NZ_FNIX01000003.1"/>
</dbReference>
<name>A0A1H0L037_9PSEU</name>
<gene>
    <name evidence="1" type="ORF">SAMN05421507_103128</name>
</gene>
<protein>
    <submittedName>
        <fullName evidence="1">Uncharacterized protein</fullName>
    </submittedName>
</protein>
<reference evidence="2" key="1">
    <citation type="submission" date="2016-10" db="EMBL/GenBank/DDBJ databases">
        <authorList>
            <person name="Varghese N."/>
            <person name="Submissions S."/>
        </authorList>
    </citation>
    <scope>NUCLEOTIDE SEQUENCE [LARGE SCALE GENOMIC DNA]</scope>
    <source>
        <strain evidence="2">CGMCC 4.6609</strain>
    </source>
</reference>
<dbReference type="AlphaFoldDB" id="A0A1H0L037"/>
<proteinExistence type="predicted"/>
<sequence>MTEAVQINGANDIVAAAGGNSGYLVDAVLHGGPADLPQEIRSQRVHREERKVKIPHYGGHEHFERDGAAPGERAEVVFRWTGRTRLAE</sequence>
<dbReference type="InterPro" id="IPR046030">
    <property type="entry name" value="DUF5988"/>
</dbReference>
<dbReference type="Proteomes" id="UP000199691">
    <property type="component" value="Unassembled WGS sequence"/>
</dbReference>
<evidence type="ECO:0000313" key="2">
    <source>
        <dbReference type="Proteomes" id="UP000199691"/>
    </source>
</evidence>
<keyword evidence="2" id="KW-1185">Reference proteome</keyword>
<dbReference type="STRING" id="641025.SAMN05421507_103128"/>
<dbReference type="EMBL" id="FNIX01000003">
    <property type="protein sequence ID" value="SDO61403.1"/>
    <property type="molecule type" value="Genomic_DNA"/>
</dbReference>
<organism evidence="1 2">
    <name type="scientific">Lentzea jiangxiensis</name>
    <dbReference type="NCBI Taxonomy" id="641025"/>
    <lineage>
        <taxon>Bacteria</taxon>
        <taxon>Bacillati</taxon>
        <taxon>Actinomycetota</taxon>
        <taxon>Actinomycetes</taxon>
        <taxon>Pseudonocardiales</taxon>
        <taxon>Pseudonocardiaceae</taxon>
        <taxon>Lentzea</taxon>
    </lineage>
</organism>